<evidence type="ECO:0000313" key="2">
    <source>
        <dbReference type="EMBL" id="QNP41721.1"/>
    </source>
</evidence>
<sequence>MRKIMTLALLAVGLVVLTANPAQAAPVEAVVAACDKMDAEKPGSCSYTVDSGGLHGCTKNGCFTCPVDGSRQCHAMRTSGKRSHVEIGSVQMKCEPVINGWCKQALEPEPPAKSAGR</sequence>
<dbReference type="Proteomes" id="UP000516018">
    <property type="component" value="Chromosome"/>
</dbReference>
<gene>
    <name evidence="2" type="ORF">H8B22_05800</name>
</gene>
<proteinExistence type="predicted"/>
<organism evidence="2 3">
    <name type="scientific">Agrilutibacter terrestris</name>
    <dbReference type="NCBI Taxonomy" id="2865112"/>
    <lineage>
        <taxon>Bacteria</taxon>
        <taxon>Pseudomonadati</taxon>
        <taxon>Pseudomonadota</taxon>
        <taxon>Gammaproteobacteria</taxon>
        <taxon>Lysobacterales</taxon>
        <taxon>Lysobacteraceae</taxon>
        <taxon>Agrilutibacter</taxon>
    </lineage>
</organism>
<protein>
    <recommendedName>
        <fullName evidence="4">DUF2282 domain-containing protein</fullName>
    </recommendedName>
</protein>
<keyword evidence="1" id="KW-0732">Signal</keyword>
<evidence type="ECO:0008006" key="4">
    <source>
        <dbReference type="Google" id="ProtNLM"/>
    </source>
</evidence>
<feature type="chain" id="PRO_5028998516" description="DUF2282 domain-containing protein" evidence="1">
    <location>
        <begin position="25"/>
        <end position="117"/>
    </location>
</feature>
<evidence type="ECO:0000256" key="1">
    <source>
        <dbReference type="SAM" id="SignalP"/>
    </source>
</evidence>
<reference evidence="2 3" key="1">
    <citation type="submission" date="2020-08" db="EMBL/GenBank/DDBJ databases">
        <title>Lysobacter sp. II4 sp. nov., isolated from soil.</title>
        <authorList>
            <person name="Woo C.Y."/>
            <person name="Kim J."/>
        </authorList>
    </citation>
    <scope>NUCLEOTIDE SEQUENCE [LARGE SCALE GENOMIC DNA]</scope>
    <source>
        <strain evidence="2 3">II4</strain>
    </source>
</reference>
<dbReference type="EMBL" id="CP060820">
    <property type="protein sequence ID" value="QNP41721.1"/>
    <property type="molecule type" value="Genomic_DNA"/>
</dbReference>
<keyword evidence="3" id="KW-1185">Reference proteome</keyword>
<evidence type="ECO:0000313" key="3">
    <source>
        <dbReference type="Proteomes" id="UP000516018"/>
    </source>
</evidence>
<dbReference type="RefSeq" id="WP_187713157.1">
    <property type="nucleotide sequence ID" value="NZ_CP060820.1"/>
</dbReference>
<feature type="signal peptide" evidence="1">
    <location>
        <begin position="1"/>
        <end position="24"/>
    </location>
</feature>
<dbReference type="KEGG" id="lsx:H8B22_05800"/>
<accession>A0A7H0G0A5</accession>
<dbReference type="AlphaFoldDB" id="A0A7H0G0A5"/>
<name>A0A7H0G0A5_9GAMM</name>